<dbReference type="EMBL" id="CP042191">
    <property type="protein sequence ID" value="QDS72028.1"/>
    <property type="molecule type" value="Genomic_DNA"/>
</dbReference>
<feature type="compositionally biased region" description="Basic and acidic residues" evidence="1">
    <location>
        <begin position="360"/>
        <end position="388"/>
    </location>
</feature>
<keyword evidence="3" id="KW-1185">Reference proteome</keyword>
<feature type="compositionally biased region" description="Low complexity" evidence="1">
    <location>
        <begin position="716"/>
        <end position="731"/>
    </location>
</feature>
<dbReference type="PANTHER" id="PTHR31010">
    <property type="entry name" value="RAN-SPECIFIC GTPASE-ACTIVATING PROTEIN 30-RELATED"/>
    <property type="match status" value="1"/>
</dbReference>
<evidence type="ECO:0000313" key="2">
    <source>
        <dbReference type="EMBL" id="QDS72028.1"/>
    </source>
</evidence>
<accession>A0A517L8R7</accession>
<dbReference type="GO" id="GO:0030695">
    <property type="term" value="F:GTPase regulator activity"/>
    <property type="evidence" value="ECO:0007669"/>
    <property type="project" value="TreeGrafter"/>
</dbReference>
<dbReference type="GO" id="GO:0005737">
    <property type="term" value="C:cytoplasm"/>
    <property type="evidence" value="ECO:0007669"/>
    <property type="project" value="TreeGrafter"/>
</dbReference>
<feature type="region of interest" description="Disordered" evidence="1">
    <location>
        <begin position="615"/>
        <end position="738"/>
    </location>
</feature>
<gene>
    <name evidence="2" type="ORF">FKW77_002178</name>
</gene>
<feature type="compositionally biased region" description="Polar residues" evidence="1">
    <location>
        <begin position="636"/>
        <end position="653"/>
    </location>
</feature>
<sequence>MDILLSKVTQHAVNYAIRSGITITSGFAIQQCSRLLRNVKGDDRDKISTLQRRLESKISIISPAIDMIELIAARGNTSLESAVSLTKEIRIDIQDLGVRLSRAAADEELSRKGSSRAKSREQNDLELKIIVADMERLLARIEDAVPLINLAITTSGVSLSTTLPPSVSPSRLLQASTFLTSGDANYAARPGNPVQVGPVFVLSVYMLFAAHAFRPHDSEGVRDTTWKEVIHKARVKLMRVPLDRIYDLPGSKSDPLSQSVDASFPHGSDYFPTDVPSQGKAYEFGYQLLVVEDFDDDRMHDDDEQEAFEDVARAGIREVIPVHQVSKIFYADTGKILNIGTEGEATNPILLVKRDVNAEPPRRMVQRQESEPDRDTPPESHADWRVASEEVEDEDGPDAQLRRESSATLEPPSPETLAPDTPKHQKWTFPPNLDPEWIAFEVYNEAPDTDDEDYETSAVDESSPAPKPSFSPLDPLTAAFSSLRFRSPTPMPSPGPESLRDSQLVHKPALQPPENILPINTPSLPNLRSSLSLLELLIRLTALQQFQQSSHLAITDELLNFFLHDSSTTGAGADTEYRKKVRRDARRRVGFDPYDESPIKRRGEEYIDHYGEQDQAGWDNAHGYDDGQAGGAWQDSPRSTYSRTGSSRNSPGLTSPPSPSFRRGMPPTSSGGSMRQPVLGRSTTPQTPQTPPKGRPDILRRATTHGRSPLSRDASDSTLGTSSHTTGSNGTNQHEESL</sequence>
<evidence type="ECO:0008006" key="4">
    <source>
        <dbReference type="Google" id="ProtNLM"/>
    </source>
</evidence>
<dbReference type="AlphaFoldDB" id="A0A517L8R7"/>
<reference evidence="2 3" key="1">
    <citation type="submission" date="2019-07" db="EMBL/GenBank/DDBJ databases">
        <title>Finished genome of Venturia effusa.</title>
        <authorList>
            <person name="Young C.A."/>
            <person name="Cox M.P."/>
            <person name="Ganley A.R.D."/>
            <person name="David W.J."/>
        </authorList>
    </citation>
    <scope>NUCLEOTIDE SEQUENCE [LARGE SCALE GENOMIC DNA]</scope>
    <source>
        <strain evidence="3">albino</strain>
    </source>
</reference>
<dbReference type="InterPro" id="IPR008812">
    <property type="entry name" value="Ran_GTP-bd-rel"/>
</dbReference>
<organism evidence="2 3">
    <name type="scientific">Venturia effusa</name>
    <dbReference type="NCBI Taxonomy" id="50376"/>
    <lineage>
        <taxon>Eukaryota</taxon>
        <taxon>Fungi</taxon>
        <taxon>Dikarya</taxon>
        <taxon>Ascomycota</taxon>
        <taxon>Pezizomycotina</taxon>
        <taxon>Dothideomycetes</taxon>
        <taxon>Pleosporomycetidae</taxon>
        <taxon>Venturiales</taxon>
        <taxon>Venturiaceae</taxon>
        <taxon>Venturia</taxon>
    </lineage>
</organism>
<dbReference type="OrthoDB" id="512915at2759"/>
<feature type="region of interest" description="Disordered" evidence="1">
    <location>
        <begin position="448"/>
        <end position="473"/>
    </location>
</feature>
<protein>
    <recommendedName>
        <fullName evidence="4">Ran-binding-domain-containing protein</fullName>
    </recommendedName>
</protein>
<dbReference type="GO" id="GO:0005634">
    <property type="term" value="C:nucleus"/>
    <property type="evidence" value="ECO:0007669"/>
    <property type="project" value="TreeGrafter"/>
</dbReference>
<name>A0A517L8R7_9PEZI</name>
<proteinExistence type="predicted"/>
<feature type="region of interest" description="Disordered" evidence="1">
    <location>
        <begin position="360"/>
        <end position="431"/>
    </location>
</feature>
<evidence type="ECO:0000256" key="1">
    <source>
        <dbReference type="SAM" id="MobiDB-lite"/>
    </source>
</evidence>
<dbReference type="Pfam" id="PF05508">
    <property type="entry name" value="Ran-binding"/>
    <property type="match status" value="1"/>
</dbReference>
<dbReference type="PANTHER" id="PTHR31010:SF2">
    <property type="entry name" value="RAN-SPECIFIC GTPASE-ACTIVATING PROTEIN 30"/>
    <property type="match status" value="1"/>
</dbReference>
<evidence type="ECO:0000313" key="3">
    <source>
        <dbReference type="Proteomes" id="UP000316270"/>
    </source>
</evidence>
<dbReference type="Proteomes" id="UP000316270">
    <property type="component" value="Chromosome 7"/>
</dbReference>